<evidence type="ECO:0000256" key="1">
    <source>
        <dbReference type="ARBA" id="ARBA00004141"/>
    </source>
</evidence>
<proteinExistence type="inferred from homology"/>
<dbReference type="AlphaFoldDB" id="A0A3B0CLS1"/>
<name>A0A3B0CLS1_9BACL</name>
<evidence type="ECO:0000256" key="2">
    <source>
        <dbReference type="ARBA" id="ARBA00007375"/>
    </source>
</evidence>
<evidence type="ECO:0000256" key="4">
    <source>
        <dbReference type="ARBA" id="ARBA00022989"/>
    </source>
</evidence>
<sequence>MNKYVLPILIVATSILYIWLIPNQPASVKLLFKLIPMWLMIAYAWLRRPAEPRRYGICVLIGLFFCMLGDGLLGVSFVVGLSAFLVGHLFYIAGFLSAWRFSFAKAVMLLPIAAYGFLVGRELLAALVQNGQTPLLVPVVLYVLVISFMAWASIMTGRGWAAFGALLFVASDSILAWNKFVSDVAYSGPLIMTTYYAAQFLIASSFPAKTPQPRTAETNHSA</sequence>
<evidence type="ECO:0000256" key="3">
    <source>
        <dbReference type="ARBA" id="ARBA00022692"/>
    </source>
</evidence>
<accession>A0A3B0CLS1</accession>
<dbReference type="InterPro" id="IPR012506">
    <property type="entry name" value="TMEM86B-like"/>
</dbReference>
<evidence type="ECO:0000256" key="5">
    <source>
        <dbReference type="ARBA" id="ARBA00023136"/>
    </source>
</evidence>
<keyword evidence="4 6" id="KW-1133">Transmembrane helix</keyword>
<dbReference type="Pfam" id="PF07947">
    <property type="entry name" value="YhhN"/>
    <property type="match status" value="1"/>
</dbReference>
<dbReference type="GO" id="GO:0016787">
    <property type="term" value="F:hydrolase activity"/>
    <property type="evidence" value="ECO:0007669"/>
    <property type="project" value="TreeGrafter"/>
</dbReference>
<keyword evidence="3 6" id="KW-0812">Transmembrane</keyword>
<evidence type="ECO:0000313" key="8">
    <source>
        <dbReference type="Proteomes" id="UP000282311"/>
    </source>
</evidence>
<feature type="transmembrane region" description="Helical" evidence="6">
    <location>
        <begin position="28"/>
        <end position="46"/>
    </location>
</feature>
<feature type="transmembrane region" description="Helical" evidence="6">
    <location>
        <begin position="135"/>
        <end position="152"/>
    </location>
</feature>
<organism evidence="7 8">
    <name type="scientific">Paenibacillus ginsengarvi</name>
    <dbReference type="NCBI Taxonomy" id="400777"/>
    <lineage>
        <taxon>Bacteria</taxon>
        <taxon>Bacillati</taxon>
        <taxon>Bacillota</taxon>
        <taxon>Bacilli</taxon>
        <taxon>Bacillales</taxon>
        <taxon>Paenibacillaceae</taxon>
        <taxon>Paenibacillus</taxon>
    </lineage>
</organism>
<dbReference type="GO" id="GO:0016020">
    <property type="term" value="C:membrane"/>
    <property type="evidence" value="ECO:0007669"/>
    <property type="project" value="UniProtKB-SubCell"/>
</dbReference>
<gene>
    <name evidence="7" type="ORF">D7M11_10540</name>
</gene>
<feature type="transmembrane region" description="Helical" evidence="6">
    <location>
        <begin position="159"/>
        <end position="178"/>
    </location>
</feature>
<keyword evidence="5 6" id="KW-0472">Membrane</keyword>
<dbReference type="Proteomes" id="UP000282311">
    <property type="component" value="Unassembled WGS sequence"/>
</dbReference>
<evidence type="ECO:0000256" key="6">
    <source>
        <dbReference type="SAM" id="Phobius"/>
    </source>
</evidence>
<dbReference type="OrthoDB" id="5592477at2"/>
<feature type="transmembrane region" description="Helical" evidence="6">
    <location>
        <begin position="106"/>
        <end position="129"/>
    </location>
</feature>
<dbReference type="EMBL" id="RBAH01000006">
    <property type="protein sequence ID" value="RKN84956.1"/>
    <property type="molecule type" value="Genomic_DNA"/>
</dbReference>
<comment type="caution">
    <text evidence="7">The sequence shown here is derived from an EMBL/GenBank/DDBJ whole genome shotgun (WGS) entry which is preliminary data.</text>
</comment>
<feature type="transmembrane region" description="Helical" evidence="6">
    <location>
        <begin position="5"/>
        <end position="22"/>
    </location>
</feature>
<dbReference type="PANTHER" id="PTHR31885">
    <property type="entry name" value="GH04784P"/>
    <property type="match status" value="1"/>
</dbReference>
<comment type="subcellular location">
    <subcellularLocation>
        <location evidence="1">Membrane</location>
        <topology evidence="1">Multi-pass membrane protein</topology>
    </subcellularLocation>
</comment>
<reference evidence="7 8" key="1">
    <citation type="journal article" date="2007" name="Int. J. Syst. Evol. Microbiol.">
        <title>Paenibacillus ginsengarvi sp. nov., isolated from soil from ginseng cultivation.</title>
        <authorList>
            <person name="Yoon M.H."/>
            <person name="Ten L.N."/>
            <person name="Im W.T."/>
        </authorList>
    </citation>
    <scope>NUCLEOTIDE SEQUENCE [LARGE SCALE GENOMIC DNA]</scope>
    <source>
        <strain evidence="7 8">KCTC 13059</strain>
    </source>
</reference>
<feature type="transmembrane region" description="Helical" evidence="6">
    <location>
        <begin position="184"/>
        <end position="204"/>
    </location>
</feature>
<keyword evidence="8" id="KW-1185">Reference proteome</keyword>
<evidence type="ECO:0000313" key="7">
    <source>
        <dbReference type="EMBL" id="RKN84956.1"/>
    </source>
</evidence>
<feature type="transmembrane region" description="Helical" evidence="6">
    <location>
        <begin position="55"/>
        <end position="73"/>
    </location>
</feature>
<protein>
    <submittedName>
        <fullName evidence="7">Lysoplasmalogenase</fullName>
    </submittedName>
</protein>
<dbReference type="PANTHER" id="PTHR31885:SF6">
    <property type="entry name" value="GH04784P"/>
    <property type="match status" value="1"/>
</dbReference>
<comment type="similarity">
    <text evidence="2">Belongs to the TMEM86 family.</text>
</comment>